<gene>
    <name evidence="2" type="ORF">BS47DRAFT_1347023</name>
</gene>
<reference evidence="2" key="1">
    <citation type="journal article" date="2020" name="Nat. Commun.">
        <title>Large-scale genome sequencing of mycorrhizal fungi provides insights into the early evolution of symbiotic traits.</title>
        <authorList>
            <person name="Miyauchi S."/>
            <person name="Kiss E."/>
            <person name="Kuo A."/>
            <person name="Drula E."/>
            <person name="Kohler A."/>
            <person name="Sanchez-Garcia M."/>
            <person name="Morin E."/>
            <person name="Andreopoulos B."/>
            <person name="Barry K.W."/>
            <person name="Bonito G."/>
            <person name="Buee M."/>
            <person name="Carver A."/>
            <person name="Chen C."/>
            <person name="Cichocki N."/>
            <person name="Clum A."/>
            <person name="Culley D."/>
            <person name="Crous P.W."/>
            <person name="Fauchery L."/>
            <person name="Girlanda M."/>
            <person name="Hayes R.D."/>
            <person name="Keri Z."/>
            <person name="LaButti K."/>
            <person name="Lipzen A."/>
            <person name="Lombard V."/>
            <person name="Magnuson J."/>
            <person name="Maillard F."/>
            <person name="Murat C."/>
            <person name="Nolan M."/>
            <person name="Ohm R.A."/>
            <person name="Pangilinan J."/>
            <person name="Pereira M.F."/>
            <person name="Perotto S."/>
            <person name="Peter M."/>
            <person name="Pfister S."/>
            <person name="Riley R."/>
            <person name="Sitrit Y."/>
            <person name="Stielow J.B."/>
            <person name="Szollosi G."/>
            <person name="Zifcakova L."/>
            <person name="Stursova M."/>
            <person name="Spatafora J.W."/>
            <person name="Tedersoo L."/>
            <person name="Vaario L.M."/>
            <person name="Yamada A."/>
            <person name="Yan M."/>
            <person name="Wang P."/>
            <person name="Xu J."/>
            <person name="Bruns T."/>
            <person name="Baldrian P."/>
            <person name="Vilgalys R."/>
            <person name="Dunand C."/>
            <person name="Henrissat B."/>
            <person name="Grigoriev I.V."/>
            <person name="Hibbett D."/>
            <person name="Nagy L.G."/>
            <person name="Martin F.M."/>
        </authorList>
    </citation>
    <scope>NUCLEOTIDE SEQUENCE</scope>
    <source>
        <strain evidence="2">UP504</strain>
    </source>
</reference>
<evidence type="ECO:0000313" key="3">
    <source>
        <dbReference type="Proteomes" id="UP000886523"/>
    </source>
</evidence>
<sequence>MAVQPPRVYPQMHPHQREQPQRQQQHQHRQVHGGKRKRHKNSKRERLQPHDLPFARHIELYDEVKSCLVRVSGPCVMFGLAWLNDCFRNEFPILYERVLDCRLHETLGVRVAYLYMKDRAAAHSIRTSGTGPARVVEGPSFADLLSRHARNSPCILDASSMSTGNIFRGSGAMSRLGCTTIVEKRVLHRGQSSSIIVEKPDARLVFPATSPMSDAEEEEEVETMLLYSLALEIDKG</sequence>
<comment type="caution">
    <text evidence="2">The sequence shown here is derived from an EMBL/GenBank/DDBJ whole genome shotgun (WGS) entry which is preliminary data.</text>
</comment>
<accession>A0A9P6DQJ5</accession>
<feature type="compositionally biased region" description="Basic residues" evidence="1">
    <location>
        <begin position="25"/>
        <end position="43"/>
    </location>
</feature>
<proteinExistence type="predicted"/>
<dbReference type="Proteomes" id="UP000886523">
    <property type="component" value="Unassembled WGS sequence"/>
</dbReference>
<name>A0A9P6DQJ5_9AGAM</name>
<dbReference type="EMBL" id="MU129004">
    <property type="protein sequence ID" value="KAF9511161.1"/>
    <property type="molecule type" value="Genomic_DNA"/>
</dbReference>
<evidence type="ECO:0000256" key="1">
    <source>
        <dbReference type="SAM" id="MobiDB-lite"/>
    </source>
</evidence>
<protein>
    <submittedName>
        <fullName evidence="2">Uncharacterized protein</fullName>
    </submittedName>
</protein>
<evidence type="ECO:0000313" key="2">
    <source>
        <dbReference type="EMBL" id="KAF9511161.1"/>
    </source>
</evidence>
<keyword evidence="3" id="KW-1185">Reference proteome</keyword>
<feature type="region of interest" description="Disordered" evidence="1">
    <location>
        <begin position="1"/>
        <end position="49"/>
    </location>
</feature>
<organism evidence="2 3">
    <name type="scientific">Hydnum rufescens UP504</name>
    <dbReference type="NCBI Taxonomy" id="1448309"/>
    <lineage>
        <taxon>Eukaryota</taxon>
        <taxon>Fungi</taxon>
        <taxon>Dikarya</taxon>
        <taxon>Basidiomycota</taxon>
        <taxon>Agaricomycotina</taxon>
        <taxon>Agaricomycetes</taxon>
        <taxon>Cantharellales</taxon>
        <taxon>Hydnaceae</taxon>
        <taxon>Hydnum</taxon>
    </lineage>
</organism>
<dbReference type="AlphaFoldDB" id="A0A9P6DQJ5"/>